<dbReference type="EnsemblPlants" id="TuG1812G0100003089.01.T01">
    <property type="protein sequence ID" value="TuG1812G0100003089.01.T01"/>
    <property type="gene ID" value="TuG1812G0100003089.01"/>
</dbReference>
<proteinExistence type="predicted"/>
<dbReference type="PANTHER" id="PTHR48222:SF4">
    <property type="entry name" value="PROTEINASE INHIBITOR, PROPEPTIDE"/>
    <property type="match status" value="1"/>
</dbReference>
<evidence type="ECO:0000313" key="3">
    <source>
        <dbReference type="EnsemblPlants" id="TuG1812G0100003089.01.T01"/>
    </source>
</evidence>
<dbReference type="InterPro" id="IPR037045">
    <property type="entry name" value="S8pro/Inhibitor_I9_sf"/>
</dbReference>
<dbReference type="Gramene" id="TuG1812G0100003089.01.T01">
    <property type="protein sequence ID" value="TuG1812G0100003089.01.T01"/>
    <property type="gene ID" value="TuG1812G0100003089.01"/>
</dbReference>
<dbReference type="PANTHER" id="PTHR48222">
    <property type="entry name" value="PROTEINASE INHIBITOR, PROPEPTIDE"/>
    <property type="match status" value="1"/>
</dbReference>
<reference evidence="3" key="3">
    <citation type="submission" date="2022-06" db="UniProtKB">
        <authorList>
            <consortium name="EnsemblPlants"/>
        </authorList>
    </citation>
    <scope>IDENTIFICATION</scope>
</reference>
<keyword evidence="4" id="KW-1185">Reference proteome</keyword>
<feature type="region of interest" description="Disordered" evidence="1">
    <location>
        <begin position="1"/>
        <end position="63"/>
    </location>
</feature>
<reference evidence="4" key="1">
    <citation type="journal article" date="2013" name="Nature">
        <title>Draft genome of the wheat A-genome progenitor Triticum urartu.</title>
        <authorList>
            <person name="Ling H.Q."/>
            <person name="Zhao S."/>
            <person name="Liu D."/>
            <person name="Wang J."/>
            <person name="Sun H."/>
            <person name="Zhang C."/>
            <person name="Fan H."/>
            <person name="Li D."/>
            <person name="Dong L."/>
            <person name="Tao Y."/>
            <person name="Gao C."/>
            <person name="Wu H."/>
            <person name="Li Y."/>
            <person name="Cui Y."/>
            <person name="Guo X."/>
            <person name="Zheng S."/>
            <person name="Wang B."/>
            <person name="Yu K."/>
            <person name="Liang Q."/>
            <person name="Yang W."/>
            <person name="Lou X."/>
            <person name="Chen J."/>
            <person name="Feng M."/>
            <person name="Jian J."/>
            <person name="Zhang X."/>
            <person name="Luo G."/>
            <person name="Jiang Y."/>
            <person name="Liu J."/>
            <person name="Wang Z."/>
            <person name="Sha Y."/>
            <person name="Zhang B."/>
            <person name="Wu H."/>
            <person name="Tang D."/>
            <person name="Shen Q."/>
            <person name="Xue P."/>
            <person name="Zou S."/>
            <person name="Wang X."/>
            <person name="Liu X."/>
            <person name="Wang F."/>
            <person name="Yang Y."/>
            <person name="An X."/>
            <person name="Dong Z."/>
            <person name="Zhang K."/>
            <person name="Zhang X."/>
            <person name="Luo M.C."/>
            <person name="Dvorak J."/>
            <person name="Tong Y."/>
            <person name="Wang J."/>
            <person name="Yang H."/>
            <person name="Li Z."/>
            <person name="Wang D."/>
            <person name="Zhang A."/>
            <person name="Wang J."/>
        </authorList>
    </citation>
    <scope>NUCLEOTIDE SEQUENCE</scope>
    <source>
        <strain evidence="4">cv. G1812</strain>
    </source>
</reference>
<sequence>MLIPVKSPLFSPATSQKPLIDKQRDDEPSPKKTSELARWTKDTSRRRQDRPRARGEAEAGGHVAHTAARSLLSHLPIHSTAMKTESPRHLRNPLLALLFLAAAAAAASAAQIAMAAEPEQQAPAAQEAAVHIVYVDRPEDADPEEFHIRTLAPVLGSEEKARGAVLYHYKHAASGFSAKLTTEQVEDLKKQPGVLQVVPSQTYQLHGHEGGHASTTRTMGLM</sequence>
<organism evidence="3 4">
    <name type="scientific">Triticum urartu</name>
    <name type="common">Red wild einkorn</name>
    <name type="synonym">Crithodium urartu</name>
    <dbReference type="NCBI Taxonomy" id="4572"/>
    <lineage>
        <taxon>Eukaryota</taxon>
        <taxon>Viridiplantae</taxon>
        <taxon>Streptophyta</taxon>
        <taxon>Embryophyta</taxon>
        <taxon>Tracheophyta</taxon>
        <taxon>Spermatophyta</taxon>
        <taxon>Magnoliopsida</taxon>
        <taxon>Liliopsida</taxon>
        <taxon>Poales</taxon>
        <taxon>Poaceae</taxon>
        <taxon>BOP clade</taxon>
        <taxon>Pooideae</taxon>
        <taxon>Triticodae</taxon>
        <taxon>Triticeae</taxon>
        <taxon>Triticinae</taxon>
        <taxon>Triticum</taxon>
    </lineage>
</organism>
<dbReference type="Pfam" id="PF05922">
    <property type="entry name" value="Inhibitor_I9"/>
    <property type="match status" value="1"/>
</dbReference>
<dbReference type="Gene3D" id="3.30.70.80">
    <property type="entry name" value="Peptidase S8 propeptide/proteinase inhibitor I9"/>
    <property type="match status" value="1"/>
</dbReference>
<name>A0A8R7P5K0_TRIUA</name>
<feature type="compositionally biased region" description="Basic and acidic residues" evidence="1">
    <location>
        <begin position="19"/>
        <end position="59"/>
    </location>
</feature>
<dbReference type="InterPro" id="IPR010259">
    <property type="entry name" value="S8pro/Inhibitor_I9"/>
</dbReference>
<dbReference type="Proteomes" id="UP000015106">
    <property type="component" value="Chromosome 1"/>
</dbReference>
<evidence type="ECO:0000256" key="1">
    <source>
        <dbReference type="SAM" id="MobiDB-lite"/>
    </source>
</evidence>
<protein>
    <recommendedName>
        <fullName evidence="2">Inhibitor I9 domain-containing protein</fullName>
    </recommendedName>
</protein>
<evidence type="ECO:0000259" key="2">
    <source>
        <dbReference type="Pfam" id="PF05922"/>
    </source>
</evidence>
<evidence type="ECO:0000313" key="4">
    <source>
        <dbReference type="Proteomes" id="UP000015106"/>
    </source>
</evidence>
<dbReference type="AlphaFoldDB" id="A0A8R7P5K0"/>
<accession>A0A8R7P5K0</accession>
<reference evidence="3" key="2">
    <citation type="submission" date="2018-03" db="EMBL/GenBank/DDBJ databases">
        <title>The Triticum urartu genome reveals the dynamic nature of wheat genome evolution.</title>
        <authorList>
            <person name="Ling H."/>
            <person name="Ma B."/>
            <person name="Shi X."/>
            <person name="Liu H."/>
            <person name="Dong L."/>
            <person name="Sun H."/>
            <person name="Cao Y."/>
            <person name="Gao Q."/>
            <person name="Zheng S."/>
            <person name="Li Y."/>
            <person name="Yu Y."/>
            <person name="Du H."/>
            <person name="Qi M."/>
            <person name="Li Y."/>
            <person name="Yu H."/>
            <person name="Cui Y."/>
            <person name="Wang N."/>
            <person name="Chen C."/>
            <person name="Wu H."/>
            <person name="Zhao Y."/>
            <person name="Zhang J."/>
            <person name="Li Y."/>
            <person name="Zhou W."/>
            <person name="Zhang B."/>
            <person name="Hu W."/>
            <person name="Eijk M."/>
            <person name="Tang J."/>
            <person name="Witsenboer H."/>
            <person name="Zhao S."/>
            <person name="Li Z."/>
            <person name="Zhang A."/>
            <person name="Wang D."/>
            <person name="Liang C."/>
        </authorList>
    </citation>
    <scope>NUCLEOTIDE SEQUENCE [LARGE SCALE GENOMIC DNA]</scope>
    <source>
        <strain evidence="3">cv. G1812</strain>
    </source>
</reference>
<feature type="domain" description="Inhibitor I9" evidence="2">
    <location>
        <begin position="131"/>
        <end position="206"/>
    </location>
</feature>